<dbReference type="Gene3D" id="1.10.150.130">
    <property type="match status" value="1"/>
</dbReference>
<dbReference type="AlphaFoldDB" id="A0A0S4QHP1"/>
<evidence type="ECO:0000313" key="2">
    <source>
        <dbReference type="EMBL" id="CUU54989.1"/>
    </source>
</evidence>
<name>A0A0S4QHP1_9ACTN</name>
<organism evidence="2 3">
    <name type="scientific">Parafrankia irregularis</name>
    <dbReference type="NCBI Taxonomy" id="795642"/>
    <lineage>
        <taxon>Bacteria</taxon>
        <taxon>Bacillati</taxon>
        <taxon>Actinomycetota</taxon>
        <taxon>Actinomycetes</taxon>
        <taxon>Frankiales</taxon>
        <taxon>Frankiaceae</taxon>
        <taxon>Parafrankia</taxon>
    </lineage>
</organism>
<evidence type="ECO:0000313" key="3">
    <source>
        <dbReference type="Proteomes" id="UP000198802"/>
    </source>
</evidence>
<dbReference type="GO" id="GO:0003677">
    <property type="term" value="F:DNA binding"/>
    <property type="evidence" value="ECO:0007669"/>
    <property type="project" value="UniProtKB-KW"/>
</dbReference>
<reference evidence="3" key="1">
    <citation type="submission" date="2015-11" db="EMBL/GenBank/DDBJ databases">
        <authorList>
            <person name="Varghese N."/>
        </authorList>
    </citation>
    <scope>NUCLEOTIDE SEQUENCE [LARGE SCALE GENOMIC DNA]</scope>
    <source>
        <strain evidence="3">DSM 45899</strain>
    </source>
</reference>
<dbReference type="Proteomes" id="UP000198802">
    <property type="component" value="Unassembled WGS sequence"/>
</dbReference>
<gene>
    <name evidence="2" type="ORF">Ga0074812_10469</name>
</gene>
<accession>A0A0S4QHP1</accession>
<evidence type="ECO:0000256" key="1">
    <source>
        <dbReference type="ARBA" id="ARBA00023125"/>
    </source>
</evidence>
<dbReference type="RefSeq" id="WP_193209783.1">
    <property type="nucleotide sequence ID" value="NZ_FAOZ01000004.1"/>
</dbReference>
<dbReference type="EMBL" id="FAOZ01000004">
    <property type="protein sequence ID" value="CUU54989.1"/>
    <property type="molecule type" value="Genomic_DNA"/>
</dbReference>
<proteinExistence type="predicted"/>
<keyword evidence="1" id="KW-0238">DNA-binding</keyword>
<sequence>MNNLKPATIHQIHRISRTALNEAEQRRRIVKNPAAIARPPRLVEAEIEPFAFDATD</sequence>
<keyword evidence="3" id="KW-1185">Reference proteome</keyword>
<protein>
    <submittedName>
        <fullName evidence="2">Uncharacterized protein</fullName>
    </submittedName>
</protein>
<dbReference type="InterPro" id="IPR010998">
    <property type="entry name" value="Integrase_recombinase_N"/>
</dbReference>